<name>A0A2M9G0M0_9PROT</name>
<proteinExistence type="predicted"/>
<evidence type="ECO:0000259" key="5">
    <source>
        <dbReference type="Pfam" id="PF12172"/>
    </source>
</evidence>
<dbReference type="RefSeq" id="WP_109795914.1">
    <property type="nucleotide sequence ID" value="NZ_PHIG01000034.1"/>
</dbReference>
<comment type="caution">
    <text evidence="6">The sequence shown here is derived from an EMBL/GenBank/DDBJ whole genome shotgun (WGS) entry which is preliminary data.</text>
</comment>
<dbReference type="GO" id="GO:0016746">
    <property type="term" value="F:acyltransferase activity"/>
    <property type="evidence" value="ECO:0007669"/>
    <property type="project" value="UniProtKB-KW"/>
</dbReference>
<dbReference type="Pfam" id="PF08541">
    <property type="entry name" value="ACP_syn_III_C"/>
    <property type="match status" value="1"/>
</dbReference>
<dbReference type="Gene3D" id="3.40.47.10">
    <property type="match status" value="2"/>
</dbReference>
<feature type="domain" description="Beta-ketoacyl-[acyl-carrier-protein] synthase III C-terminal" evidence="4">
    <location>
        <begin position="215"/>
        <end position="294"/>
    </location>
</feature>
<evidence type="ECO:0000313" key="6">
    <source>
        <dbReference type="EMBL" id="PJK29267.1"/>
    </source>
</evidence>
<dbReference type="SUPFAM" id="SSF53901">
    <property type="entry name" value="Thiolase-like"/>
    <property type="match status" value="2"/>
</dbReference>
<dbReference type="GO" id="GO:0044550">
    <property type="term" value="P:secondary metabolite biosynthetic process"/>
    <property type="evidence" value="ECO:0007669"/>
    <property type="project" value="TreeGrafter"/>
</dbReference>
<dbReference type="SUPFAM" id="SSF50249">
    <property type="entry name" value="Nucleic acid-binding proteins"/>
    <property type="match status" value="1"/>
</dbReference>
<keyword evidence="1" id="KW-0808">Transferase</keyword>
<feature type="domain" description="ChsH2 C-terminal OB-fold" evidence="3">
    <location>
        <begin position="408"/>
        <end position="461"/>
    </location>
</feature>
<evidence type="ECO:0000259" key="3">
    <source>
        <dbReference type="Pfam" id="PF01796"/>
    </source>
</evidence>
<dbReference type="InterPro" id="IPR013747">
    <property type="entry name" value="ACP_syn_III_C"/>
</dbReference>
<sequence>MAGITGFGGYVPRLRLQRKAVVEANGWFNPALAGLAKGERSMCNWDEDSLTMAVEAARDCLGETAPSDLRALYFASTTMPFADRQNATVAATALQLGENLRTVDMTSSQRAGTSGLIEALENVEGRDGQVLYVAADTRETAASGAQELQMGDGAAALLLGSDNVVAEYLGSHQISTDFVDHYRGQNRSYDYNWEERWIRDEGYFKIVPPAVQALLDKTGVAGGDIDMMIMPALIRGVAQKIAKGAGIRDEAVQDSLHAVMGEAGAAHALIMLSKALQNAKPGQTILVIGWGQGCDLMLFRATDAITKFKPSLGGVEGFLKRKREETNYNRYLAFNDLIDRDKGIRAEVDAQTALTTLYRKRDMVLGFVGGKCTKCGTVQYPKSHICVNPNCGAWKSQEPYRFADVPCTVQSWTADGLTYSPDPPTHFGMVTFEGGGRLMADLTDVDKGDVEVGMPLRMVFRIKVEDERRGFKKYFWKAAPDHRKV</sequence>
<dbReference type="OrthoDB" id="8771453at2"/>
<dbReference type="AlphaFoldDB" id="A0A2M9G0M0"/>
<keyword evidence="7" id="KW-1185">Reference proteome</keyword>
<reference evidence="6 7" key="1">
    <citation type="submission" date="2017-11" db="EMBL/GenBank/DDBJ databases">
        <title>Draft genome sequence of Rhizobiales bacterium SY3-13.</title>
        <authorList>
            <person name="Sun C."/>
        </authorList>
    </citation>
    <scope>NUCLEOTIDE SEQUENCE [LARGE SCALE GENOMIC DNA]</scope>
    <source>
        <strain evidence="6 7">SY3-13</strain>
    </source>
</reference>
<dbReference type="InterPro" id="IPR002878">
    <property type="entry name" value="ChsH2_C"/>
</dbReference>
<dbReference type="Pfam" id="PF12172">
    <property type="entry name" value="zf-ChsH2"/>
    <property type="match status" value="1"/>
</dbReference>
<dbReference type="PANTHER" id="PTHR34069">
    <property type="entry name" value="3-OXOACYL-[ACYL-CARRIER-PROTEIN] SYNTHASE 3"/>
    <property type="match status" value="1"/>
</dbReference>
<evidence type="ECO:0000256" key="1">
    <source>
        <dbReference type="ARBA" id="ARBA00022679"/>
    </source>
</evidence>
<evidence type="ECO:0000259" key="4">
    <source>
        <dbReference type="Pfam" id="PF08541"/>
    </source>
</evidence>
<evidence type="ECO:0000313" key="7">
    <source>
        <dbReference type="Proteomes" id="UP000229498"/>
    </source>
</evidence>
<gene>
    <name evidence="6" type="ORF">CVT23_12810</name>
</gene>
<feature type="domain" description="ChsH2 rubredoxin-like zinc ribbon" evidence="5">
    <location>
        <begin position="367"/>
        <end position="393"/>
    </location>
</feature>
<dbReference type="Proteomes" id="UP000229498">
    <property type="component" value="Unassembled WGS sequence"/>
</dbReference>
<accession>A0A2M9G0M0</accession>
<evidence type="ECO:0000256" key="2">
    <source>
        <dbReference type="ARBA" id="ARBA00023315"/>
    </source>
</evidence>
<dbReference type="CDD" id="cd00827">
    <property type="entry name" value="init_cond_enzymes"/>
    <property type="match status" value="1"/>
</dbReference>
<dbReference type="EMBL" id="PHIG01000034">
    <property type="protein sequence ID" value="PJK29267.1"/>
    <property type="molecule type" value="Genomic_DNA"/>
</dbReference>
<dbReference type="InterPro" id="IPR012340">
    <property type="entry name" value="NA-bd_OB-fold"/>
</dbReference>
<dbReference type="InterPro" id="IPR016039">
    <property type="entry name" value="Thiolase-like"/>
</dbReference>
<dbReference type="InterPro" id="IPR022002">
    <property type="entry name" value="ChsH2_Znr"/>
</dbReference>
<dbReference type="PANTHER" id="PTHR34069:SF2">
    <property type="entry name" value="BETA-KETOACYL-[ACYL-CARRIER-PROTEIN] SYNTHASE III"/>
    <property type="match status" value="1"/>
</dbReference>
<organism evidence="6 7">
    <name type="scientific">Minwuia thermotolerans</name>
    <dbReference type="NCBI Taxonomy" id="2056226"/>
    <lineage>
        <taxon>Bacteria</taxon>
        <taxon>Pseudomonadati</taxon>
        <taxon>Pseudomonadota</taxon>
        <taxon>Alphaproteobacteria</taxon>
        <taxon>Minwuiales</taxon>
        <taxon>Minwuiaceae</taxon>
        <taxon>Minwuia</taxon>
    </lineage>
</organism>
<keyword evidence="2" id="KW-0012">Acyltransferase</keyword>
<protein>
    <submittedName>
        <fullName evidence="6">3-hydroxy-3-methylglutaryl CoA synthase</fullName>
    </submittedName>
</protein>
<dbReference type="Pfam" id="PF01796">
    <property type="entry name" value="OB_ChsH2_C"/>
    <property type="match status" value="1"/>
</dbReference>